<reference evidence="2 3" key="1">
    <citation type="submission" date="2020-03" db="EMBL/GenBank/DDBJ databases">
        <title>Whole genome shotgun sequence of Phytohabitans flavus NBRC 107702.</title>
        <authorList>
            <person name="Komaki H."/>
            <person name="Tamura T."/>
        </authorList>
    </citation>
    <scope>NUCLEOTIDE SEQUENCE [LARGE SCALE GENOMIC DNA]</scope>
    <source>
        <strain evidence="2 3">NBRC 107702</strain>
    </source>
</reference>
<reference evidence="2 3" key="2">
    <citation type="submission" date="2020-03" db="EMBL/GenBank/DDBJ databases">
        <authorList>
            <person name="Ichikawa N."/>
            <person name="Kimura A."/>
            <person name="Kitahashi Y."/>
            <person name="Uohara A."/>
        </authorList>
    </citation>
    <scope>NUCLEOTIDE SEQUENCE [LARGE SCALE GENOMIC DNA]</scope>
    <source>
        <strain evidence="2 3">NBRC 107702</strain>
    </source>
</reference>
<sequence>MTATNVHKASSTLLDERQATDNGSDMLATMASLPVHHPSRAKLRDQVIESWLPLAQHLANRFGAAASRSRIWCRRPPSG</sequence>
<evidence type="ECO:0000313" key="2">
    <source>
        <dbReference type="EMBL" id="BCB81898.1"/>
    </source>
</evidence>
<dbReference type="EMBL" id="AP022870">
    <property type="protein sequence ID" value="BCB81898.1"/>
    <property type="molecule type" value="Genomic_DNA"/>
</dbReference>
<dbReference type="AlphaFoldDB" id="A0A6F8Y7E0"/>
<feature type="region of interest" description="Disordered" evidence="1">
    <location>
        <begin position="1"/>
        <end position="27"/>
    </location>
</feature>
<name>A0A6F8Y7E0_9ACTN</name>
<keyword evidence="3" id="KW-1185">Reference proteome</keyword>
<dbReference type="KEGG" id="pfla:Pflav_083080"/>
<evidence type="ECO:0000313" key="3">
    <source>
        <dbReference type="Proteomes" id="UP000502508"/>
    </source>
</evidence>
<feature type="compositionally biased region" description="Polar residues" evidence="1">
    <location>
        <begin position="1"/>
        <end position="13"/>
    </location>
</feature>
<organism evidence="2 3">
    <name type="scientific">Phytohabitans flavus</name>
    <dbReference type="NCBI Taxonomy" id="1076124"/>
    <lineage>
        <taxon>Bacteria</taxon>
        <taxon>Bacillati</taxon>
        <taxon>Actinomycetota</taxon>
        <taxon>Actinomycetes</taxon>
        <taxon>Micromonosporales</taxon>
        <taxon>Micromonosporaceae</taxon>
    </lineage>
</organism>
<accession>A0A6F8Y7E0</accession>
<gene>
    <name evidence="2" type="ORF">Pflav_083080</name>
</gene>
<dbReference type="Proteomes" id="UP000502508">
    <property type="component" value="Chromosome"/>
</dbReference>
<protein>
    <submittedName>
        <fullName evidence="2">Uncharacterized protein</fullName>
    </submittedName>
</protein>
<proteinExistence type="predicted"/>
<evidence type="ECO:0000256" key="1">
    <source>
        <dbReference type="SAM" id="MobiDB-lite"/>
    </source>
</evidence>